<reference evidence="3" key="1">
    <citation type="submission" date="2017-11" db="EMBL/GenBank/DDBJ databases">
        <authorList>
            <person name="Lima N.C."/>
            <person name="Parody-Merino A.M."/>
            <person name="Battley P.F."/>
            <person name="Fidler A.E."/>
            <person name="Prosdocimi F."/>
        </authorList>
    </citation>
    <scope>NUCLEOTIDE SEQUENCE [LARGE SCALE GENOMIC DNA]</scope>
</reference>
<gene>
    <name evidence="2" type="ORF">llap_7129</name>
</gene>
<feature type="region of interest" description="Disordered" evidence="1">
    <location>
        <begin position="143"/>
        <end position="177"/>
    </location>
</feature>
<accession>A0A2I0U945</accession>
<dbReference type="AlphaFoldDB" id="A0A2I0U945"/>
<reference evidence="3" key="2">
    <citation type="submission" date="2017-12" db="EMBL/GenBank/DDBJ databases">
        <title>Genome sequence of the Bar-tailed Godwit (Limosa lapponica baueri).</title>
        <authorList>
            <person name="Lima N.C.B."/>
            <person name="Parody-Merino A.M."/>
            <person name="Battley P.F."/>
            <person name="Fidler A.E."/>
            <person name="Prosdocimi F."/>
        </authorList>
    </citation>
    <scope>NUCLEOTIDE SEQUENCE [LARGE SCALE GENOMIC DNA]</scope>
</reference>
<evidence type="ECO:0000313" key="3">
    <source>
        <dbReference type="Proteomes" id="UP000233556"/>
    </source>
</evidence>
<evidence type="ECO:0000313" key="2">
    <source>
        <dbReference type="EMBL" id="PKU42578.1"/>
    </source>
</evidence>
<feature type="compositionally biased region" description="Polar residues" evidence="1">
    <location>
        <begin position="167"/>
        <end position="177"/>
    </location>
</feature>
<feature type="region of interest" description="Disordered" evidence="1">
    <location>
        <begin position="78"/>
        <end position="107"/>
    </location>
</feature>
<sequence length="177" mass="19875">MVSTWRKVMRSTLNRMDVGTQTEVTQKYAAVQVTGCRECQDLLLVADDSCETCCIRCEQIYDLLSVVAELKEEVERLRNNREKGSKGPGAPVGTPGQAEDKSINEKSEWKQVCGRGTRKFPTLPTSSCEVPLRNRYEVLLKNGQLSEEVGKEHPITQMPPKPKKHTPQITTTPSKKK</sequence>
<keyword evidence="3" id="KW-1185">Reference proteome</keyword>
<organism evidence="2 3">
    <name type="scientific">Limosa lapponica baueri</name>
    <dbReference type="NCBI Taxonomy" id="1758121"/>
    <lineage>
        <taxon>Eukaryota</taxon>
        <taxon>Metazoa</taxon>
        <taxon>Chordata</taxon>
        <taxon>Craniata</taxon>
        <taxon>Vertebrata</taxon>
        <taxon>Euteleostomi</taxon>
        <taxon>Archelosauria</taxon>
        <taxon>Archosauria</taxon>
        <taxon>Dinosauria</taxon>
        <taxon>Saurischia</taxon>
        <taxon>Theropoda</taxon>
        <taxon>Coelurosauria</taxon>
        <taxon>Aves</taxon>
        <taxon>Neognathae</taxon>
        <taxon>Neoaves</taxon>
        <taxon>Charadriiformes</taxon>
        <taxon>Scolopacidae</taxon>
        <taxon>Limosa</taxon>
    </lineage>
</organism>
<feature type="compositionally biased region" description="Basic and acidic residues" evidence="1">
    <location>
        <begin position="98"/>
        <end position="107"/>
    </location>
</feature>
<evidence type="ECO:0000256" key="1">
    <source>
        <dbReference type="SAM" id="MobiDB-lite"/>
    </source>
</evidence>
<dbReference type="Proteomes" id="UP000233556">
    <property type="component" value="Unassembled WGS sequence"/>
</dbReference>
<protein>
    <submittedName>
        <fullName evidence="2">Death-associated protein 1</fullName>
    </submittedName>
</protein>
<dbReference type="EMBL" id="KZ505981">
    <property type="protein sequence ID" value="PKU42578.1"/>
    <property type="molecule type" value="Genomic_DNA"/>
</dbReference>
<dbReference type="OrthoDB" id="5804959at2759"/>
<name>A0A2I0U945_LIMLA</name>
<proteinExistence type="predicted"/>